<dbReference type="Pfam" id="PF22636">
    <property type="entry name" value="FlK"/>
    <property type="match status" value="1"/>
</dbReference>
<dbReference type="RefSeq" id="WP_054278532.1">
    <property type="nucleotide sequence ID" value="NZ_LHQM01000010.1"/>
</dbReference>
<protein>
    <submittedName>
        <fullName evidence="2">Diaminopimelate epimerase</fullName>
    </submittedName>
</protein>
<dbReference type="CDD" id="cd03440">
    <property type="entry name" value="hot_dog"/>
    <property type="match status" value="1"/>
</dbReference>
<evidence type="ECO:0000313" key="3">
    <source>
        <dbReference type="Proteomes" id="UP000049578"/>
    </source>
</evidence>
<dbReference type="Proteomes" id="UP000049578">
    <property type="component" value="Unassembled WGS sequence"/>
</dbReference>
<dbReference type="InterPro" id="IPR054485">
    <property type="entry name" value="FlK-like_dom"/>
</dbReference>
<dbReference type="AlphaFoldDB" id="A0A0P6SK55"/>
<comment type="caution">
    <text evidence="2">The sequence shown here is derived from an EMBL/GenBank/DDBJ whole genome shotgun (WGS) entry which is preliminary data.</text>
</comment>
<organism evidence="2 3">
    <name type="scientific">Streptococcus phocae</name>
    <dbReference type="NCBI Taxonomy" id="119224"/>
    <lineage>
        <taxon>Bacteria</taxon>
        <taxon>Bacillati</taxon>
        <taxon>Bacillota</taxon>
        <taxon>Bacilli</taxon>
        <taxon>Lactobacillales</taxon>
        <taxon>Streptococcaceae</taxon>
        <taxon>Streptococcus</taxon>
    </lineage>
</organism>
<keyword evidence="3" id="KW-1185">Reference proteome</keyword>
<dbReference type="PANTHER" id="PTHR36934:SF1">
    <property type="entry name" value="THIOESTERASE DOMAIN-CONTAINING PROTEIN"/>
    <property type="match status" value="1"/>
</dbReference>
<dbReference type="PATRIC" id="fig|119224.3.peg.226"/>
<dbReference type="SUPFAM" id="SSF54637">
    <property type="entry name" value="Thioesterase/thiol ester dehydrase-isomerase"/>
    <property type="match status" value="1"/>
</dbReference>
<name>A0A0P6SK55_9STRE</name>
<dbReference type="EMBL" id="LHQM01000010">
    <property type="protein sequence ID" value="KPJ22721.1"/>
    <property type="molecule type" value="Genomic_DNA"/>
</dbReference>
<reference evidence="2 3" key="1">
    <citation type="submission" date="2015-08" db="EMBL/GenBank/DDBJ databases">
        <title>Genome sequence of Streptococcus phocae subsp. phocae ATCC 51973T isolated from liver specimen obtained from seal.</title>
        <authorList>
            <person name="Avendano-Herrera R."/>
        </authorList>
    </citation>
    <scope>NUCLEOTIDE SEQUENCE [LARGE SCALE GENOMIC DNA]</scope>
    <source>
        <strain evidence="2 3">ATCC 51973</strain>
    </source>
</reference>
<proteinExistence type="predicted"/>
<accession>A0A0P6SK55</accession>
<evidence type="ECO:0000313" key="2">
    <source>
        <dbReference type="EMBL" id="KPJ22721.1"/>
    </source>
</evidence>
<dbReference type="InterPro" id="IPR029069">
    <property type="entry name" value="HotDog_dom_sf"/>
</dbReference>
<dbReference type="InterPro" id="IPR025540">
    <property type="entry name" value="FlK"/>
</dbReference>
<evidence type="ECO:0000259" key="1">
    <source>
        <dbReference type="Pfam" id="PF22636"/>
    </source>
</evidence>
<dbReference type="STRING" id="119224.AKK44_03495"/>
<gene>
    <name evidence="2" type="ORF">AKK44_03495</name>
</gene>
<dbReference type="PANTHER" id="PTHR36934">
    <property type="entry name" value="BLR0278 PROTEIN"/>
    <property type="match status" value="1"/>
</dbReference>
<sequence>MPIYSHVYQTDEKHSAKSLGSGGLMVLATPALVAFLENAAYAFVQENLTDDQTTVGSEIALQHLAASRIGDAVTVNITSLHEEGRKYQFELEAFVGNKLIGKAHHTRVRINSSAFMEKL</sequence>
<feature type="domain" description="Fluoroacetyl-CoA-specific thioesterase-like" evidence="1">
    <location>
        <begin position="12"/>
        <end position="112"/>
    </location>
</feature>
<dbReference type="Gene3D" id="3.10.129.10">
    <property type="entry name" value="Hotdog Thioesterase"/>
    <property type="match status" value="1"/>
</dbReference>